<evidence type="ECO:0000313" key="2">
    <source>
        <dbReference type="Proteomes" id="UP000014900"/>
    </source>
</evidence>
<dbReference type="HOGENOM" id="CLU_1936672_0_0_6"/>
<dbReference type="PATRIC" id="fig|1348660.3.peg.711"/>
<dbReference type="AlphaFoldDB" id="S4YQA0"/>
<dbReference type="KEGG" id="sry:M621_03675"/>
<reference evidence="1 2" key="1">
    <citation type="journal article" date="2013" name="Genome Announc.">
        <title>Genome Sequence of Serratia plymuthica Strain S13, an Endophyte with Germination- and Plant-Growth-Promoting Activity from the Flower of Styrian Oil Pumpkin.</title>
        <authorList>
            <person name="Muller H."/>
            <person name="Furnkranz M."/>
            <person name="Grube M."/>
            <person name="Berg G."/>
        </authorList>
    </citation>
    <scope>NUCLEOTIDE SEQUENCE [LARGE SCALE GENOMIC DNA]</scope>
    <source>
        <strain evidence="1">S13</strain>
    </source>
</reference>
<dbReference type="RefSeq" id="WP_020438452.1">
    <property type="nucleotide sequence ID" value="NC_021659.1"/>
</dbReference>
<evidence type="ECO:0000313" key="1">
    <source>
        <dbReference type="EMBL" id="AGP46776.1"/>
    </source>
</evidence>
<accession>S4YQA0</accession>
<organism evidence="1 2">
    <name type="scientific">Serratia plymuthica S13</name>
    <dbReference type="NCBI Taxonomy" id="1348660"/>
    <lineage>
        <taxon>Bacteria</taxon>
        <taxon>Pseudomonadati</taxon>
        <taxon>Pseudomonadota</taxon>
        <taxon>Gammaproteobacteria</taxon>
        <taxon>Enterobacterales</taxon>
        <taxon>Yersiniaceae</taxon>
        <taxon>Serratia</taxon>
    </lineage>
</organism>
<name>S4YQA0_SERPL</name>
<dbReference type="EMBL" id="CP006566">
    <property type="protein sequence ID" value="AGP46776.1"/>
    <property type="molecule type" value="Genomic_DNA"/>
</dbReference>
<proteinExistence type="predicted"/>
<gene>
    <name evidence="1" type="ORF">M621_03675</name>
</gene>
<dbReference type="Proteomes" id="UP000014900">
    <property type="component" value="Chromosome"/>
</dbReference>
<protein>
    <submittedName>
        <fullName evidence="1">Uncharacterized protein</fullName>
    </submittedName>
</protein>
<sequence>MIRTPRDIESNFRKTLGIINPLMCIADISLKELESNLEEMPLSNLTNKHKHNRLSVENIKIADALLYVHLAHITYINSRAESFCNEVIKLTNMLTKNSDSYDFDPTDKLRKTIILIQDKKKESFKNNKKT</sequence>